<dbReference type="PANTHER" id="PTHR47177">
    <property type="entry name" value="F18C1.6 PROTEIN"/>
    <property type="match status" value="1"/>
</dbReference>
<keyword evidence="3" id="KW-0862">Zinc</keyword>
<evidence type="ECO:0000313" key="9">
    <source>
        <dbReference type="Proteomes" id="UP001168877"/>
    </source>
</evidence>
<dbReference type="CDD" id="cd16574">
    <property type="entry name" value="RING-HC_Topors"/>
    <property type="match status" value="1"/>
</dbReference>
<dbReference type="AlphaFoldDB" id="A0AA39S0V1"/>
<organism evidence="8 9">
    <name type="scientific">Acer saccharum</name>
    <name type="common">Sugar maple</name>
    <dbReference type="NCBI Taxonomy" id="4024"/>
    <lineage>
        <taxon>Eukaryota</taxon>
        <taxon>Viridiplantae</taxon>
        <taxon>Streptophyta</taxon>
        <taxon>Embryophyta</taxon>
        <taxon>Tracheophyta</taxon>
        <taxon>Spermatophyta</taxon>
        <taxon>Magnoliopsida</taxon>
        <taxon>eudicotyledons</taxon>
        <taxon>Gunneridae</taxon>
        <taxon>Pentapetalae</taxon>
        <taxon>rosids</taxon>
        <taxon>malvids</taxon>
        <taxon>Sapindales</taxon>
        <taxon>Sapindaceae</taxon>
        <taxon>Hippocastanoideae</taxon>
        <taxon>Acereae</taxon>
        <taxon>Acer</taxon>
    </lineage>
</organism>
<dbReference type="Proteomes" id="UP001168877">
    <property type="component" value="Unassembled WGS sequence"/>
</dbReference>
<dbReference type="InterPro" id="IPR058746">
    <property type="entry name" value="Znf_RING-type_Topors"/>
</dbReference>
<evidence type="ECO:0000256" key="5">
    <source>
        <dbReference type="SAM" id="MobiDB-lite"/>
    </source>
</evidence>
<keyword evidence="9" id="KW-1185">Reference proteome</keyword>
<dbReference type="SUPFAM" id="SSF57903">
    <property type="entry name" value="FYVE/PHD zinc finger"/>
    <property type="match status" value="1"/>
</dbReference>
<dbReference type="PROSITE" id="PS00518">
    <property type="entry name" value="ZF_RING_1"/>
    <property type="match status" value="1"/>
</dbReference>
<feature type="domain" description="RING-type" evidence="7">
    <location>
        <begin position="79"/>
        <end position="120"/>
    </location>
</feature>
<dbReference type="PROSITE" id="PS50089">
    <property type="entry name" value="ZF_RING_2"/>
    <property type="match status" value="1"/>
</dbReference>
<sequence>MGTQAREKRASLVITYKSACSLSLAQKNKDDSAATMAGNSESLNSSSYPNKRLKTLIIPEPDPNQESSKLMEESYSVCCGICLLEEGRSIRGQIDSCNHYFCFVCIIEWSRIESTCPMCKQRFTTIRRPPKEGVLSSERIVNVPKRDQIYNGLGNASIEPFDPYQHVTCSVCHGVTDESLLLLCDLCDVAAHTFCVGLGATVPEGDWFCHDCTVLRTEHDNNTEIDTGDGNEDIFGNSGAEQNNTRINIDGGSQSMIANSESEIYNADIDENSVVIAPTDAHVSIFDIVHEELNIGRSRQITSSLPDQLSTSVVSGTGSRRTNQNNAGKPTESGARTLHRCRNVQSRIQTLRENWNKLRNGSLGFSSSSSIESGGESSRGHNISKMFHDGSGQPQSTSSQSFQQLRAQDGLLGKIIQDGYRSPFVVNKAWKMMKIAKSMPQTRGRASSVREASKHPSVIGYASQQATVKGYASRQATNTSSSINIVKKQQSGKCDIRSIQIEKRCISYSNESEIQNHKSLKSKLQEQTKVMAVESFEGLRTHPSPQLFESPSSINAQTQSYANHVNGTRPVAEDVSGASSRVSHEQGGSSSSLNLVGSVPGTSNSCNSKPELNMSSSIKIDTPEIKDILGKGHIQRKASKDDDAKREIQSLVKLNLKVLSRDKKLEFDKFKEVARLATHTILAACGLEHRKSGICTFPISVVCNHTEDIKQIHKSTLLPDSCRECFYVFVKDVVQSIVFEEVAKGKLC</sequence>
<name>A0AA39S0V1_ACESA</name>
<dbReference type="InterPro" id="IPR013083">
    <property type="entry name" value="Znf_RING/FYVE/PHD"/>
</dbReference>
<feature type="compositionally biased region" description="Low complexity" evidence="5">
    <location>
        <begin position="587"/>
        <end position="601"/>
    </location>
</feature>
<evidence type="ECO:0000256" key="3">
    <source>
        <dbReference type="ARBA" id="ARBA00022833"/>
    </source>
</evidence>
<dbReference type="Gene3D" id="3.30.40.10">
    <property type="entry name" value="Zinc/RING finger domain, C3HC4 (zinc finger)"/>
    <property type="match status" value="2"/>
</dbReference>
<proteinExistence type="predicted"/>
<feature type="compositionally biased region" description="Low complexity" evidence="5">
    <location>
        <begin position="365"/>
        <end position="376"/>
    </location>
</feature>
<dbReference type="InterPro" id="IPR011011">
    <property type="entry name" value="Znf_FYVE_PHD"/>
</dbReference>
<reference evidence="8" key="2">
    <citation type="submission" date="2023-06" db="EMBL/GenBank/DDBJ databases">
        <authorList>
            <person name="Swenson N.G."/>
            <person name="Wegrzyn J.L."/>
            <person name="Mcevoy S.L."/>
        </authorList>
    </citation>
    <scope>NUCLEOTIDE SEQUENCE</scope>
    <source>
        <strain evidence="8">NS2018</strain>
        <tissue evidence="8">Leaf</tissue>
    </source>
</reference>
<evidence type="ECO:0000259" key="7">
    <source>
        <dbReference type="PROSITE" id="PS50089"/>
    </source>
</evidence>
<dbReference type="Pfam" id="PF13639">
    <property type="entry name" value="zf-RING_2"/>
    <property type="match status" value="1"/>
</dbReference>
<keyword evidence="1" id="KW-0479">Metal-binding</keyword>
<dbReference type="InterPro" id="IPR001965">
    <property type="entry name" value="Znf_PHD"/>
</dbReference>
<feature type="region of interest" description="Disordered" evidence="5">
    <location>
        <begin position="570"/>
        <end position="614"/>
    </location>
</feature>
<feature type="region of interest" description="Disordered" evidence="5">
    <location>
        <begin position="365"/>
        <end position="400"/>
    </location>
</feature>
<comment type="caution">
    <text evidence="8">The sequence shown here is derived from an EMBL/GenBank/DDBJ whole genome shotgun (WGS) entry which is preliminary data.</text>
</comment>
<evidence type="ECO:0000256" key="4">
    <source>
        <dbReference type="PROSITE-ProRule" id="PRU00175"/>
    </source>
</evidence>
<dbReference type="InterPro" id="IPR019787">
    <property type="entry name" value="Znf_PHD-finger"/>
</dbReference>
<dbReference type="Pfam" id="PF00628">
    <property type="entry name" value="PHD"/>
    <property type="match status" value="1"/>
</dbReference>
<dbReference type="InterPro" id="IPR017907">
    <property type="entry name" value="Znf_RING_CS"/>
</dbReference>
<dbReference type="PROSITE" id="PS50016">
    <property type="entry name" value="ZF_PHD_2"/>
    <property type="match status" value="1"/>
</dbReference>
<feature type="region of interest" description="Disordered" evidence="5">
    <location>
        <begin position="305"/>
        <end position="337"/>
    </location>
</feature>
<evidence type="ECO:0000259" key="6">
    <source>
        <dbReference type="PROSITE" id="PS50016"/>
    </source>
</evidence>
<dbReference type="GO" id="GO:0008270">
    <property type="term" value="F:zinc ion binding"/>
    <property type="evidence" value="ECO:0007669"/>
    <property type="project" value="UniProtKB-KW"/>
</dbReference>
<gene>
    <name evidence="8" type="ORF">LWI29_006118</name>
</gene>
<feature type="compositionally biased region" description="Polar residues" evidence="5">
    <location>
        <begin position="305"/>
        <end position="328"/>
    </location>
</feature>
<feature type="domain" description="PHD-type" evidence="6">
    <location>
        <begin position="166"/>
        <end position="215"/>
    </location>
</feature>
<feature type="compositionally biased region" description="Polar residues" evidence="5">
    <location>
        <begin position="602"/>
        <end position="614"/>
    </location>
</feature>
<dbReference type="InterPro" id="IPR001841">
    <property type="entry name" value="Znf_RING"/>
</dbReference>
<dbReference type="SUPFAM" id="SSF57850">
    <property type="entry name" value="RING/U-box"/>
    <property type="match status" value="1"/>
</dbReference>
<evidence type="ECO:0000256" key="1">
    <source>
        <dbReference type="ARBA" id="ARBA00022723"/>
    </source>
</evidence>
<dbReference type="SMART" id="SM00184">
    <property type="entry name" value="RING"/>
    <property type="match status" value="1"/>
</dbReference>
<keyword evidence="2 4" id="KW-0863">Zinc-finger</keyword>
<reference evidence="8" key="1">
    <citation type="journal article" date="2022" name="Plant J.">
        <title>Strategies of tolerance reflected in two North American maple genomes.</title>
        <authorList>
            <person name="McEvoy S.L."/>
            <person name="Sezen U.U."/>
            <person name="Trouern-Trend A."/>
            <person name="McMahon S.M."/>
            <person name="Schaberg P.G."/>
            <person name="Yang J."/>
            <person name="Wegrzyn J.L."/>
            <person name="Swenson N.G."/>
        </authorList>
    </citation>
    <scope>NUCLEOTIDE SEQUENCE</scope>
    <source>
        <strain evidence="8">NS2018</strain>
    </source>
</reference>
<dbReference type="EMBL" id="JAUESC010000382">
    <property type="protein sequence ID" value="KAK0586387.1"/>
    <property type="molecule type" value="Genomic_DNA"/>
</dbReference>
<evidence type="ECO:0000256" key="2">
    <source>
        <dbReference type="ARBA" id="ARBA00022771"/>
    </source>
</evidence>
<evidence type="ECO:0000313" key="8">
    <source>
        <dbReference type="EMBL" id="KAK0586387.1"/>
    </source>
</evidence>
<dbReference type="PANTHER" id="PTHR47177:SF4">
    <property type="entry name" value="OS06G0283200 PROTEIN"/>
    <property type="match status" value="1"/>
</dbReference>
<feature type="compositionally biased region" description="Low complexity" evidence="5">
    <location>
        <begin position="391"/>
        <end position="400"/>
    </location>
</feature>
<protein>
    <submittedName>
        <fullName evidence="8">Uncharacterized protein</fullName>
    </submittedName>
</protein>
<accession>A0AA39S0V1</accession>
<dbReference type="SMART" id="SM00249">
    <property type="entry name" value="PHD"/>
    <property type="match status" value="1"/>
</dbReference>